<name>K0SMR5_THAOC</name>
<dbReference type="SUPFAM" id="SSF52799">
    <property type="entry name" value="(Phosphotyrosine protein) phosphatases II"/>
    <property type="match status" value="1"/>
</dbReference>
<dbReference type="InterPro" id="IPR029021">
    <property type="entry name" value="Prot-tyrosine_phosphatase-like"/>
</dbReference>
<reference evidence="4 5" key="1">
    <citation type="journal article" date="2012" name="Genome Biol.">
        <title>Genome and low-iron response of an oceanic diatom adapted to chronic iron limitation.</title>
        <authorList>
            <person name="Lommer M."/>
            <person name="Specht M."/>
            <person name="Roy A.S."/>
            <person name="Kraemer L."/>
            <person name="Andreson R."/>
            <person name="Gutowska M.A."/>
            <person name="Wolf J."/>
            <person name="Bergner S.V."/>
            <person name="Schilhabel M.B."/>
            <person name="Klostermeier U.C."/>
            <person name="Beiko R.G."/>
            <person name="Rosenstiel P."/>
            <person name="Hippler M."/>
            <person name="Laroche J."/>
        </authorList>
    </citation>
    <scope>NUCLEOTIDE SEQUENCE [LARGE SCALE GENOMIC DNA]</scope>
    <source>
        <strain evidence="4 5">CCMP1005</strain>
    </source>
</reference>
<dbReference type="OrthoDB" id="2017893at2759"/>
<protein>
    <recommendedName>
        <fullName evidence="3">Ig-like domain-containing protein</fullName>
    </recommendedName>
</protein>
<feature type="region of interest" description="Disordered" evidence="2">
    <location>
        <begin position="1"/>
        <end position="22"/>
    </location>
</feature>
<organism evidence="4 5">
    <name type="scientific">Thalassiosira oceanica</name>
    <name type="common">Marine diatom</name>
    <dbReference type="NCBI Taxonomy" id="159749"/>
    <lineage>
        <taxon>Eukaryota</taxon>
        <taxon>Sar</taxon>
        <taxon>Stramenopiles</taxon>
        <taxon>Ochrophyta</taxon>
        <taxon>Bacillariophyta</taxon>
        <taxon>Coscinodiscophyceae</taxon>
        <taxon>Thalassiosirophycidae</taxon>
        <taxon>Thalassiosirales</taxon>
        <taxon>Thalassiosiraceae</taxon>
        <taxon>Thalassiosira</taxon>
    </lineage>
</organism>
<evidence type="ECO:0000313" key="4">
    <source>
        <dbReference type="EMBL" id="EJK59742.1"/>
    </source>
</evidence>
<accession>K0SMR5</accession>
<evidence type="ECO:0000259" key="3">
    <source>
        <dbReference type="PROSITE" id="PS50835"/>
    </source>
</evidence>
<dbReference type="PROSITE" id="PS50835">
    <property type="entry name" value="IG_LIKE"/>
    <property type="match status" value="1"/>
</dbReference>
<proteinExistence type="predicted"/>
<evidence type="ECO:0000313" key="5">
    <source>
        <dbReference type="Proteomes" id="UP000266841"/>
    </source>
</evidence>
<keyword evidence="1" id="KW-0378">Hydrolase</keyword>
<keyword evidence="5" id="KW-1185">Reference proteome</keyword>
<sequence>MSARIGGREAGKPSTASRPIGVSPQVGRPFYVMAKTRRRLAVMPAAGHDKSAPKSGQGSCVQVICHISIDALCCWMSPLSCRGERCGLQYEDVYMGMVTNHEPGLRARPDYQVIGECMVDEAPMILEDSALSSSESYISQSSWRGRFERTSRLLIPNAIIPPLHSVILVSLEIVPAVPVRRVRRPNAITRYEQRPFALVSCHYARAPPRSTTQWSNGGREEGELSIAEVTKELLLGGCGGDASTHQLPIPAASTCTCDAVEGRFTTANQDRRVSMVSHGARSDITIASKSTIYLVLSGVIYHLRSKSKGFGKKNDCGIVASVDRSRSRGRPNRQPDSKSEQKREEKKRSVKGGRRRYRVRWASVFCPLPPGMRRLRTGRGWLQFLLPVSMVLPHAPVSTAAAFSIDRIDPTLKSLIGRAQSIRSRRCENIDPHFMNDAKQLSYSKSSYNMSVGGDYVRRGFCNWLVPDTIMIGQYPCQTPETYGASQKECLLHLTNMVDDAGVTLFFCLQTEIPPQDDDLQWGDGDIYLEPYYRKEFPRPFKRYGPIAQSKSDRPLIFGHSPIEDLNIPSSDDALLLILSSLLEHLDSNPNNRIYIHCWGGRGRAGLVGSCLASLMYPEIAPAGILDWVQRGYDTRAGAKSMKDGLKRSPQTEQQRSFVRKFVRSVQDEAKSL</sequence>
<feature type="compositionally biased region" description="Basic and acidic residues" evidence="2">
    <location>
        <begin position="333"/>
        <end position="347"/>
    </location>
</feature>
<evidence type="ECO:0000256" key="1">
    <source>
        <dbReference type="ARBA" id="ARBA00022801"/>
    </source>
</evidence>
<feature type="region of interest" description="Disordered" evidence="2">
    <location>
        <begin position="321"/>
        <end position="352"/>
    </location>
</feature>
<evidence type="ECO:0000256" key="2">
    <source>
        <dbReference type="SAM" id="MobiDB-lite"/>
    </source>
</evidence>
<dbReference type="InterPro" id="IPR057023">
    <property type="entry name" value="PTP-SAK"/>
</dbReference>
<gene>
    <name evidence="4" type="ORF">THAOC_20001</name>
</gene>
<comment type="caution">
    <text evidence="4">The sequence shown here is derived from an EMBL/GenBank/DDBJ whole genome shotgun (WGS) entry which is preliminary data.</text>
</comment>
<dbReference type="InterPro" id="IPR007110">
    <property type="entry name" value="Ig-like_dom"/>
</dbReference>
<dbReference type="eggNOG" id="ENOG502S80H">
    <property type="taxonomic scope" value="Eukaryota"/>
</dbReference>
<dbReference type="AlphaFoldDB" id="K0SMR5"/>
<dbReference type="Pfam" id="PF22784">
    <property type="entry name" value="PTP-SAK"/>
    <property type="match status" value="1"/>
</dbReference>
<dbReference type="Gene3D" id="3.90.190.10">
    <property type="entry name" value="Protein tyrosine phosphatase superfamily"/>
    <property type="match status" value="1"/>
</dbReference>
<feature type="domain" description="Ig-like" evidence="3">
    <location>
        <begin position="175"/>
        <end position="274"/>
    </location>
</feature>
<dbReference type="GO" id="GO:0016791">
    <property type="term" value="F:phosphatase activity"/>
    <property type="evidence" value="ECO:0007669"/>
    <property type="project" value="UniProtKB-ARBA"/>
</dbReference>
<feature type="compositionally biased region" description="Basic and acidic residues" evidence="2">
    <location>
        <begin position="1"/>
        <end position="11"/>
    </location>
</feature>
<dbReference type="EMBL" id="AGNL01022410">
    <property type="protein sequence ID" value="EJK59742.1"/>
    <property type="molecule type" value="Genomic_DNA"/>
</dbReference>
<dbReference type="Proteomes" id="UP000266841">
    <property type="component" value="Unassembled WGS sequence"/>
</dbReference>